<dbReference type="Pfam" id="PF00026">
    <property type="entry name" value="Asp"/>
    <property type="match status" value="1"/>
</dbReference>
<keyword evidence="8" id="KW-1015">Disulfide bond</keyword>
<comment type="similarity">
    <text evidence="2">Belongs to the peptidase A1 family.</text>
</comment>
<dbReference type="GO" id="GO:0009062">
    <property type="term" value="P:fatty acid catabolic process"/>
    <property type="evidence" value="ECO:0007669"/>
    <property type="project" value="TreeGrafter"/>
</dbReference>
<dbReference type="STRING" id="1081105.A0A167GSY3"/>
<dbReference type="CDD" id="cd03445">
    <property type="entry name" value="Thioesterase_II_repeat2"/>
    <property type="match status" value="1"/>
</dbReference>
<dbReference type="PANTHER" id="PTHR11066:SF34">
    <property type="entry name" value="ACYL-COENZYME A THIOESTERASE 8"/>
    <property type="match status" value="1"/>
</dbReference>
<dbReference type="InterPro" id="IPR001461">
    <property type="entry name" value="Aspartic_peptidase_A1"/>
</dbReference>
<dbReference type="Pfam" id="PF20789">
    <property type="entry name" value="4HBT_3C"/>
    <property type="match status" value="1"/>
</dbReference>
<feature type="region of interest" description="Disordered" evidence="9">
    <location>
        <begin position="839"/>
        <end position="858"/>
    </location>
</feature>
<evidence type="ECO:0000256" key="4">
    <source>
        <dbReference type="ARBA" id="ARBA00022729"/>
    </source>
</evidence>
<organism evidence="11 12">
    <name type="scientific">Metarhizium rileyi (strain RCEF 4871)</name>
    <name type="common">Nomuraea rileyi</name>
    <dbReference type="NCBI Taxonomy" id="1649241"/>
    <lineage>
        <taxon>Eukaryota</taxon>
        <taxon>Fungi</taxon>
        <taxon>Dikarya</taxon>
        <taxon>Ascomycota</taxon>
        <taxon>Pezizomycotina</taxon>
        <taxon>Sordariomycetes</taxon>
        <taxon>Hypocreomycetidae</taxon>
        <taxon>Hypocreales</taxon>
        <taxon>Clavicipitaceae</taxon>
        <taxon>Metarhizium</taxon>
    </lineage>
</organism>
<gene>
    <name evidence="11" type="ORF">NOR_02685</name>
</gene>
<dbReference type="GO" id="GO:0047617">
    <property type="term" value="F:fatty acyl-CoA hydrolase activity"/>
    <property type="evidence" value="ECO:0007669"/>
    <property type="project" value="InterPro"/>
</dbReference>
<dbReference type="PANTHER" id="PTHR11066">
    <property type="entry name" value="ACYL-COA THIOESTERASE"/>
    <property type="match status" value="1"/>
</dbReference>
<comment type="caution">
    <text evidence="11">The sequence shown here is derived from an EMBL/GenBank/DDBJ whole genome shotgun (WGS) entry which is preliminary data.</text>
</comment>
<dbReference type="FunFam" id="3.10.129.10:FF:000074">
    <property type="entry name" value="Acyl-CoA thioesterase II"/>
    <property type="match status" value="1"/>
</dbReference>
<dbReference type="CDD" id="cd05474">
    <property type="entry name" value="SAP_like"/>
    <property type="match status" value="1"/>
</dbReference>
<dbReference type="Gene3D" id="2.40.160.210">
    <property type="entry name" value="Acyl-CoA thioesterase, double hotdog domain"/>
    <property type="match status" value="1"/>
</dbReference>
<sequence>MAREERSTLLRPPPADPNKAPIENVLDVTEVGVLGPDIFTNTRKAWVPPGARGVYGGTVIAQCLASAQKTVPDDFYPHSCHCYFILAGSGSIPILFHVERVRDGRSFATRTVQARQRGRCIFTTTISFVREDAGGERTVRHSVPMPEEAKSPPPLDWQDEPQWAKGGPFQNYRMPAVRGSDPTARPDEMRCQQWMRCRGKISEGGGRQAHLNALAYVSDSTFIGTVGRVHRLWRLPFKPEDYDNMAEEYQKHLKEVAAFEGLGSTVEEWKTRSKLGMMVSLDHSIYFHEPGRVQVDEWMFADMESPWSGDGRGFVTQRIFAKDGTLLATCVQEAAWPSSWRERWQPRTACLLPAVFTIPSKHASFAFLSCLLVRVATLASLRSTLDVPVRHSLTAMPPLHHQLVQLYALLAAVSTASAGTLSLPLQRRGPEPEHHRRLARALSRRASAAGNGTAELVALNNITAAGYYADFAIGTPGQKLTFQLDTGSSDTWMNSVRTEYCGSDEQQSLQGYCTATFNPGDSQTFKLVDEDGLNITYLDRRRITGDYFNDTVTIGGHAITNQQLGLAESSVRPTGIMGLGFSINVAASRKYPTIIDNMVTQGVIAHPSFSLYLNDMDAKSGTILFGGIDSAKYLDRLTTLPLKPMPNTTGTNVTSYAVAISSMSATGITLPPVAPGSVAIMDSGSTITLVPDALARPIQEKYGVVVLRLQGETSPPLVNCAWKTRAKGHLVSFTFASKTVKVPVADMVIDNLPEELEQALLSGNTFRSLDGWSRVCLFGLGGSSTYGVRTDQFYLLGDTFLRSAYVVYDMANQQIGLAQSNLNAKDSNVVEIQKDAKNLPDVKGSDAPGPEEKSASARPGPSFIAATFLTAVAIFFSLL</sequence>
<evidence type="ECO:0000313" key="11">
    <source>
        <dbReference type="EMBL" id="OAA47049.1"/>
    </source>
</evidence>
<dbReference type="Gene3D" id="2.40.70.10">
    <property type="entry name" value="Acid Proteases"/>
    <property type="match status" value="2"/>
</dbReference>
<dbReference type="InterPro" id="IPR021109">
    <property type="entry name" value="Peptidase_aspartic_dom_sf"/>
</dbReference>
<dbReference type="InterPro" id="IPR003703">
    <property type="entry name" value="Acyl_CoA_thio"/>
</dbReference>
<dbReference type="OrthoDB" id="68328at2759"/>
<evidence type="ECO:0000256" key="7">
    <source>
        <dbReference type="PIRSR" id="PIRSR601461-1"/>
    </source>
</evidence>
<evidence type="ECO:0000256" key="8">
    <source>
        <dbReference type="PIRSR" id="PIRSR601461-2"/>
    </source>
</evidence>
<dbReference type="PRINTS" id="PR00792">
    <property type="entry name" value="PEPSIN"/>
</dbReference>
<evidence type="ECO:0000256" key="5">
    <source>
        <dbReference type="ARBA" id="ARBA00022750"/>
    </source>
</evidence>
<dbReference type="SUPFAM" id="SSF54637">
    <property type="entry name" value="Thioesterase/thiol ester dehydrase-isomerase"/>
    <property type="match status" value="2"/>
</dbReference>
<dbReference type="AlphaFoldDB" id="A0A167GSY3"/>
<keyword evidence="3" id="KW-0645">Protease</keyword>
<keyword evidence="5" id="KW-0064">Aspartyl protease</keyword>
<dbReference type="GO" id="GO:0004190">
    <property type="term" value="F:aspartic-type endopeptidase activity"/>
    <property type="evidence" value="ECO:0007669"/>
    <property type="project" value="UniProtKB-KW"/>
</dbReference>
<feature type="active site" evidence="7">
    <location>
        <position position="485"/>
    </location>
</feature>
<evidence type="ECO:0000256" key="1">
    <source>
        <dbReference type="ARBA" id="ARBA00006538"/>
    </source>
</evidence>
<reference evidence="11 12" key="1">
    <citation type="journal article" date="2016" name="Genome Biol. Evol.">
        <title>Divergent and convergent evolution of fungal pathogenicity.</title>
        <authorList>
            <person name="Shang Y."/>
            <person name="Xiao G."/>
            <person name="Zheng P."/>
            <person name="Cen K."/>
            <person name="Zhan S."/>
            <person name="Wang C."/>
        </authorList>
    </citation>
    <scope>NUCLEOTIDE SEQUENCE [LARGE SCALE GENOMIC DNA]</scope>
    <source>
        <strain evidence="11 12">RCEF 4871</strain>
    </source>
</reference>
<dbReference type="InterPro" id="IPR033121">
    <property type="entry name" value="PEPTIDASE_A1"/>
</dbReference>
<dbReference type="CDD" id="cd03444">
    <property type="entry name" value="Thioesterase_II_repeat1"/>
    <property type="match status" value="1"/>
</dbReference>
<dbReference type="InterPro" id="IPR042171">
    <property type="entry name" value="Acyl-CoA_hotdog"/>
</dbReference>
<dbReference type="GO" id="GO:0006637">
    <property type="term" value="P:acyl-CoA metabolic process"/>
    <property type="evidence" value="ECO:0007669"/>
    <property type="project" value="InterPro"/>
</dbReference>
<dbReference type="SUPFAM" id="SSF50630">
    <property type="entry name" value="Acid proteases"/>
    <property type="match status" value="1"/>
</dbReference>
<dbReference type="Proteomes" id="UP000243498">
    <property type="component" value="Unassembled WGS sequence"/>
</dbReference>
<evidence type="ECO:0000256" key="3">
    <source>
        <dbReference type="ARBA" id="ARBA00022670"/>
    </source>
</evidence>
<protein>
    <submittedName>
        <fullName evidence="11">Acyl-CoA thioesterase</fullName>
    </submittedName>
</protein>
<evidence type="ECO:0000259" key="10">
    <source>
        <dbReference type="PROSITE" id="PS51767"/>
    </source>
</evidence>
<feature type="region of interest" description="Disordered" evidence="9">
    <location>
        <begin position="1"/>
        <end position="21"/>
    </location>
</feature>
<dbReference type="PROSITE" id="PS51767">
    <property type="entry name" value="PEPTIDASE_A1"/>
    <property type="match status" value="1"/>
</dbReference>
<comment type="similarity">
    <text evidence="1">Belongs to the C/M/P thioester hydrolase family.</text>
</comment>
<dbReference type="Pfam" id="PF13622">
    <property type="entry name" value="4HBT_3"/>
    <property type="match status" value="1"/>
</dbReference>
<name>A0A167GSY3_METRR</name>
<evidence type="ECO:0000256" key="9">
    <source>
        <dbReference type="SAM" id="MobiDB-lite"/>
    </source>
</evidence>
<evidence type="ECO:0000256" key="2">
    <source>
        <dbReference type="ARBA" id="ARBA00007447"/>
    </source>
</evidence>
<dbReference type="InterPro" id="IPR049449">
    <property type="entry name" value="TesB_ACOT8-like_N"/>
</dbReference>
<dbReference type="InterPro" id="IPR029069">
    <property type="entry name" value="HotDog_dom_sf"/>
</dbReference>
<evidence type="ECO:0000256" key="6">
    <source>
        <dbReference type="ARBA" id="ARBA00022801"/>
    </source>
</evidence>
<keyword evidence="12" id="KW-1185">Reference proteome</keyword>
<evidence type="ECO:0000313" key="12">
    <source>
        <dbReference type="Proteomes" id="UP000243498"/>
    </source>
</evidence>
<dbReference type="GO" id="GO:0005782">
    <property type="term" value="C:peroxisomal matrix"/>
    <property type="evidence" value="ECO:0007669"/>
    <property type="project" value="UniProtKB-SubCell"/>
</dbReference>
<feature type="compositionally biased region" description="Basic and acidic residues" evidence="9">
    <location>
        <begin position="839"/>
        <end position="855"/>
    </location>
</feature>
<proteinExistence type="inferred from homology"/>
<feature type="active site" evidence="7">
    <location>
        <position position="682"/>
    </location>
</feature>
<dbReference type="InterPro" id="IPR049450">
    <property type="entry name" value="ACOT8-like_C"/>
</dbReference>
<feature type="disulfide bond" evidence="8">
    <location>
        <begin position="720"/>
        <end position="776"/>
    </location>
</feature>
<accession>A0A167GSY3</accession>
<dbReference type="GO" id="GO:0006508">
    <property type="term" value="P:proteolysis"/>
    <property type="evidence" value="ECO:0007669"/>
    <property type="project" value="UniProtKB-KW"/>
</dbReference>
<dbReference type="EMBL" id="AZHC01000006">
    <property type="protein sequence ID" value="OAA47049.1"/>
    <property type="molecule type" value="Genomic_DNA"/>
</dbReference>
<dbReference type="InterPro" id="IPR033876">
    <property type="entry name" value="SAP-like"/>
</dbReference>
<feature type="domain" description="Peptidase A1" evidence="10">
    <location>
        <begin position="467"/>
        <end position="818"/>
    </location>
</feature>
<keyword evidence="6" id="KW-0378">Hydrolase</keyword>
<keyword evidence="4" id="KW-0732">Signal</keyword>